<dbReference type="Proteomes" id="UP001620626">
    <property type="component" value="Unassembled WGS sequence"/>
</dbReference>
<evidence type="ECO:0000313" key="1">
    <source>
        <dbReference type="EMBL" id="KAL3104761.1"/>
    </source>
</evidence>
<accession>A0ABD2KP78</accession>
<protein>
    <submittedName>
        <fullName evidence="1">Uncharacterized protein</fullName>
    </submittedName>
</protein>
<organism evidence="1 2">
    <name type="scientific">Heterodera trifolii</name>
    <dbReference type="NCBI Taxonomy" id="157864"/>
    <lineage>
        <taxon>Eukaryota</taxon>
        <taxon>Metazoa</taxon>
        <taxon>Ecdysozoa</taxon>
        <taxon>Nematoda</taxon>
        <taxon>Chromadorea</taxon>
        <taxon>Rhabditida</taxon>
        <taxon>Tylenchina</taxon>
        <taxon>Tylenchomorpha</taxon>
        <taxon>Tylenchoidea</taxon>
        <taxon>Heteroderidae</taxon>
        <taxon>Heteroderinae</taxon>
        <taxon>Heterodera</taxon>
    </lineage>
</organism>
<keyword evidence="2" id="KW-1185">Reference proteome</keyword>
<reference evidence="1 2" key="1">
    <citation type="submission" date="2024-10" db="EMBL/GenBank/DDBJ databases">
        <authorList>
            <person name="Kim D."/>
        </authorList>
    </citation>
    <scope>NUCLEOTIDE SEQUENCE [LARGE SCALE GENOMIC DNA]</scope>
    <source>
        <strain evidence="1">BH-2024</strain>
    </source>
</reference>
<sequence>MCEAGTNIMEILGKEPNDEDTENANEQFKTMYRDASMNNKKFQVAFEVQIGIYFMTTNAYIDRMMKKMENGDELKQLFVQNNPCDESKLKVKKTKIAYERIFGMIEMIRSINGKSKGKKNADEVII</sequence>
<evidence type="ECO:0000313" key="2">
    <source>
        <dbReference type="Proteomes" id="UP001620626"/>
    </source>
</evidence>
<dbReference type="EMBL" id="JBICBT010000698">
    <property type="protein sequence ID" value="KAL3104761.1"/>
    <property type="molecule type" value="Genomic_DNA"/>
</dbReference>
<name>A0ABD2KP78_9BILA</name>
<proteinExistence type="predicted"/>
<gene>
    <name evidence="1" type="ORF">niasHT_030373</name>
</gene>
<dbReference type="AlphaFoldDB" id="A0ABD2KP78"/>
<comment type="caution">
    <text evidence="1">The sequence shown here is derived from an EMBL/GenBank/DDBJ whole genome shotgun (WGS) entry which is preliminary data.</text>
</comment>